<reference evidence="2" key="1">
    <citation type="submission" date="2015-06" db="EMBL/GenBank/DDBJ databases">
        <authorList>
            <person name="Joergensen T."/>
        </authorList>
    </citation>
    <scope>NUCLEOTIDE SEQUENCE</scope>
    <source>
        <plasmid evidence="2">pRGRH1852</plasmid>
    </source>
</reference>
<keyword evidence="2" id="KW-0614">Plasmid</keyword>
<geneLocation type="plasmid" evidence="2">
    <name>pRGRH1852</name>
</geneLocation>
<accession>A0A0H5Q7Y4</accession>
<evidence type="ECO:0008006" key="3">
    <source>
        <dbReference type="Google" id="ProtNLM"/>
    </source>
</evidence>
<organism evidence="2">
    <name type="scientific">uncultured prokaryote</name>
    <dbReference type="NCBI Taxonomy" id="198431"/>
    <lineage>
        <taxon>unclassified sequences</taxon>
        <taxon>environmental samples</taxon>
    </lineage>
</organism>
<evidence type="ECO:0000256" key="1">
    <source>
        <dbReference type="SAM" id="MobiDB-lite"/>
    </source>
</evidence>
<reference evidence="2" key="2">
    <citation type="submission" date="2015-07" db="EMBL/GenBank/DDBJ databases">
        <title>Plasmids, circular viruses and viroids from rat gut.</title>
        <authorList>
            <person name="Jorgensen T.J."/>
            <person name="Hansen M.A."/>
            <person name="Xu Z."/>
            <person name="Tabak M.A."/>
            <person name="Sorensen S.J."/>
            <person name="Hansen L.H."/>
        </authorList>
    </citation>
    <scope>NUCLEOTIDE SEQUENCE</scope>
    <source>
        <plasmid evidence="2">pRGRH1852</plasmid>
    </source>
</reference>
<dbReference type="AlphaFoldDB" id="A0A0H5Q7Y4"/>
<proteinExistence type="predicted"/>
<feature type="region of interest" description="Disordered" evidence="1">
    <location>
        <begin position="1"/>
        <end position="21"/>
    </location>
</feature>
<dbReference type="InterPro" id="IPR053842">
    <property type="entry name" value="NikA-like"/>
</dbReference>
<sequence>MTAETPPRRGRGGRPKGDPAAVRVSTIGVRVSAGEYADLRAKAEQMGMTPAQWLREAALSRRLPSPPVPPINREQYAELARLSGNLNQLAHAANIGQNVAVNDALLQRLAGEVSRLRLALIGAGGRE</sequence>
<dbReference type="EMBL" id="LN854346">
    <property type="protein sequence ID" value="CRY98121.1"/>
    <property type="molecule type" value="Genomic_DNA"/>
</dbReference>
<dbReference type="Pfam" id="PF21983">
    <property type="entry name" value="NikA-like"/>
    <property type="match status" value="1"/>
</dbReference>
<protein>
    <recommendedName>
        <fullName evidence="3">Bacterial mobilisation domain-containing protein</fullName>
    </recommendedName>
</protein>
<evidence type="ECO:0000313" key="2">
    <source>
        <dbReference type="EMBL" id="CRY98121.1"/>
    </source>
</evidence>
<name>A0A0H5Q7Y4_9ZZZZ</name>